<dbReference type="Proteomes" id="UP000886653">
    <property type="component" value="Unassembled WGS sequence"/>
</dbReference>
<accession>A0A9P6NWE7</accession>
<dbReference type="InterPro" id="IPR011333">
    <property type="entry name" value="SKP1/BTB/POZ_sf"/>
</dbReference>
<keyword evidence="2" id="KW-1185">Reference proteome</keyword>
<comment type="caution">
    <text evidence="1">The sequence shown here is derived from an EMBL/GenBank/DDBJ whole genome shotgun (WGS) entry which is preliminary data.</text>
</comment>
<proteinExistence type="predicted"/>
<reference evidence="1" key="1">
    <citation type="submission" date="2013-11" db="EMBL/GenBank/DDBJ databases">
        <title>Genome sequence of the fusiform rust pathogen reveals effectors for host alternation and coevolution with pine.</title>
        <authorList>
            <consortium name="DOE Joint Genome Institute"/>
            <person name="Smith K."/>
            <person name="Pendleton A."/>
            <person name="Kubisiak T."/>
            <person name="Anderson C."/>
            <person name="Salamov A."/>
            <person name="Aerts A."/>
            <person name="Riley R."/>
            <person name="Clum A."/>
            <person name="Lindquist E."/>
            <person name="Ence D."/>
            <person name="Campbell M."/>
            <person name="Kronenberg Z."/>
            <person name="Feau N."/>
            <person name="Dhillon B."/>
            <person name="Hamelin R."/>
            <person name="Burleigh J."/>
            <person name="Smith J."/>
            <person name="Yandell M."/>
            <person name="Nelson C."/>
            <person name="Grigoriev I."/>
            <person name="Davis J."/>
        </authorList>
    </citation>
    <scope>NUCLEOTIDE SEQUENCE</scope>
    <source>
        <strain evidence="1">G11</strain>
    </source>
</reference>
<protein>
    <submittedName>
        <fullName evidence="1">Uncharacterized protein</fullName>
    </submittedName>
</protein>
<evidence type="ECO:0000313" key="1">
    <source>
        <dbReference type="EMBL" id="KAG0150736.1"/>
    </source>
</evidence>
<dbReference type="Gene3D" id="3.30.710.10">
    <property type="entry name" value="Potassium Channel Kv1.1, Chain A"/>
    <property type="match status" value="1"/>
</dbReference>
<evidence type="ECO:0000313" key="2">
    <source>
        <dbReference type="Proteomes" id="UP000886653"/>
    </source>
</evidence>
<gene>
    <name evidence="1" type="ORF">CROQUDRAFT_651987</name>
</gene>
<dbReference type="EMBL" id="MU167217">
    <property type="protein sequence ID" value="KAG0150736.1"/>
    <property type="molecule type" value="Genomic_DNA"/>
</dbReference>
<sequence length="296" mass="34066">MVAARQGTKFRGGLLDTQRELEDLKKVMSQLQSTITSLNRPSHEITCLVFHSPRGQTVKKLYVLSDLLTRYEYFRACHSSDYSEAHNSGGSPSQQSRGVVEKTCIEHNEDSDDEWDIDEEEHEEAHTKFKATIQITDTSRRTYKAFVDYALCGALYFSPPRSSYRSYLLQVVPGKVKLAWPEWAKKYGTTHTSIPGFKTFTSAKSMWRMADMLIIPELKAICQEEIMSSLKVENVVQELQSKLFRTHVEFRFKAYQFVRKNWKDVVCKGGIERMLTNLSPTDAHMITNTILRHLPP</sequence>
<dbReference type="OrthoDB" id="6359816at2759"/>
<dbReference type="AlphaFoldDB" id="A0A9P6NWE7"/>
<organism evidence="1 2">
    <name type="scientific">Cronartium quercuum f. sp. fusiforme G11</name>
    <dbReference type="NCBI Taxonomy" id="708437"/>
    <lineage>
        <taxon>Eukaryota</taxon>
        <taxon>Fungi</taxon>
        <taxon>Dikarya</taxon>
        <taxon>Basidiomycota</taxon>
        <taxon>Pucciniomycotina</taxon>
        <taxon>Pucciniomycetes</taxon>
        <taxon>Pucciniales</taxon>
        <taxon>Coleosporiaceae</taxon>
        <taxon>Cronartium</taxon>
    </lineage>
</organism>
<name>A0A9P6NWE7_9BASI</name>